<name>A0AAW3FB79_BURGA</name>
<sequence>MEKRRTMRPVRHRDIETLYARLGSPVAFYLSLSQLAGSIPAGLLLSQSLYWTSHGRDIDANDGWFHKTHEQWQQETALTRAEQETARKRLRALGLLQEAYRGMPRRLWYRIDLARLGDLLGQPSGCELSRAALRERDRFPWVRRLLGPIQWFHREFAPAAGSVPAALLLSTMLSYFQRRARREPSVPYLDLVQADWSRATGMKRDQLDRARSALRVLHMVSETRMGLPPRVTVSIDLANIAARLSEPIRPRQPAAVHARPAGTERDSDRSRPDPLEASQLPSLAATNPAKTRAPQQLSGSAHLVFTNSPSCFQDSCNLPARFPQISLRDFHTSACRMTANQYAGLPQILYRGLLTTSLRLQPPSPALRPTAPRGSRRCGGERYSDNGLRPGQPPVAGLEGVPAVDVEAEAAAPADVGPGEPPPVANESAEVLIVPAFDVPTLERSARSLIGHWPAPAKVKQEVLDELAGALHAGRVRNPVRYLQSLIAAADNHRFVPALGPAIAAARRRAASIRASLEAAESALRDQLAATQEVATQAWARSKSADASLAAIRDLVGIRRKGDP</sequence>
<comment type="caution">
    <text evidence="2">The sequence shown here is derived from an EMBL/GenBank/DDBJ whole genome shotgun (WGS) entry which is preliminary data.</text>
</comment>
<feature type="region of interest" description="Disordered" evidence="1">
    <location>
        <begin position="248"/>
        <end position="295"/>
    </location>
</feature>
<evidence type="ECO:0000313" key="3">
    <source>
        <dbReference type="Proteomes" id="UP000029590"/>
    </source>
</evidence>
<protein>
    <submittedName>
        <fullName evidence="2">Replication O domain protein</fullName>
    </submittedName>
</protein>
<feature type="compositionally biased region" description="Basic and acidic residues" evidence="1">
    <location>
        <begin position="262"/>
        <end position="274"/>
    </location>
</feature>
<dbReference type="AlphaFoldDB" id="A0AAW3FB79"/>
<gene>
    <name evidence="2" type="ORF">DM48_7916</name>
</gene>
<evidence type="ECO:0000313" key="2">
    <source>
        <dbReference type="EMBL" id="KGC20279.1"/>
    </source>
</evidence>
<organism evidence="2 3">
    <name type="scientific">Burkholderia gladioli</name>
    <name type="common">Pseudomonas marginata</name>
    <name type="synonym">Phytomonas marginata</name>
    <dbReference type="NCBI Taxonomy" id="28095"/>
    <lineage>
        <taxon>Bacteria</taxon>
        <taxon>Pseudomonadati</taxon>
        <taxon>Pseudomonadota</taxon>
        <taxon>Betaproteobacteria</taxon>
        <taxon>Burkholderiales</taxon>
        <taxon>Burkholderiaceae</taxon>
        <taxon>Burkholderia</taxon>
    </lineage>
</organism>
<dbReference type="EMBL" id="JPGG01000012">
    <property type="protein sequence ID" value="KGC20279.1"/>
    <property type="molecule type" value="Genomic_DNA"/>
</dbReference>
<accession>A0AAW3FB79</accession>
<proteinExistence type="predicted"/>
<feature type="compositionally biased region" description="Polar residues" evidence="1">
    <location>
        <begin position="279"/>
        <end position="295"/>
    </location>
</feature>
<evidence type="ECO:0000256" key="1">
    <source>
        <dbReference type="SAM" id="MobiDB-lite"/>
    </source>
</evidence>
<feature type="region of interest" description="Disordered" evidence="1">
    <location>
        <begin position="360"/>
        <end position="397"/>
    </location>
</feature>
<reference evidence="2 3" key="1">
    <citation type="submission" date="2014-04" db="EMBL/GenBank/DDBJ databases">
        <authorList>
            <person name="Bishop-Lilly K.A."/>
            <person name="Broomall S.M."/>
            <person name="Chain P.S."/>
            <person name="Chertkov O."/>
            <person name="Coyne S.R."/>
            <person name="Daligault H.E."/>
            <person name="Davenport K.W."/>
            <person name="Erkkila T."/>
            <person name="Frey K.G."/>
            <person name="Gibbons H.S."/>
            <person name="Gu W."/>
            <person name="Jaissle J."/>
            <person name="Johnson S.L."/>
            <person name="Koroleva G.I."/>
            <person name="Ladner J.T."/>
            <person name="Lo C.-C."/>
            <person name="Minogue T.D."/>
            <person name="Munk C."/>
            <person name="Palacios G.F."/>
            <person name="Redden C.L."/>
            <person name="Rosenzweig C.N."/>
            <person name="Scholz M.B."/>
            <person name="Teshima H."/>
            <person name="Xu Y."/>
        </authorList>
    </citation>
    <scope>NUCLEOTIDE SEQUENCE [LARGE SCALE GENOMIC DNA]</scope>
    <source>
        <strain evidence="3">gladioli</strain>
    </source>
</reference>
<dbReference type="Proteomes" id="UP000029590">
    <property type="component" value="Unassembled WGS sequence"/>
</dbReference>